<dbReference type="SMART" id="SM00028">
    <property type="entry name" value="TPR"/>
    <property type="match status" value="6"/>
</dbReference>
<keyword evidence="2 3" id="KW-0802">TPR repeat</keyword>
<feature type="repeat" description="TPR" evidence="3">
    <location>
        <begin position="70"/>
        <end position="103"/>
    </location>
</feature>
<feature type="signal peptide" evidence="4">
    <location>
        <begin position="1"/>
        <end position="22"/>
    </location>
</feature>
<dbReference type="Pfam" id="PF13432">
    <property type="entry name" value="TPR_16"/>
    <property type="match status" value="2"/>
</dbReference>
<evidence type="ECO:0000256" key="4">
    <source>
        <dbReference type="SAM" id="SignalP"/>
    </source>
</evidence>
<evidence type="ECO:0000313" key="5">
    <source>
        <dbReference type="EMBL" id="RFT16063.1"/>
    </source>
</evidence>
<evidence type="ECO:0000256" key="3">
    <source>
        <dbReference type="PROSITE-ProRule" id="PRU00339"/>
    </source>
</evidence>
<organism evidence="5 6">
    <name type="scientific">Candidatus Saccharicenans subterraneus</name>
    <dbReference type="NCBI Taxonomy" id="2508984"/>
    <lineage>
        <taxon>Bacteria</taxon>
        <taxon>Candidatus Aminicenantota</taxon>
        <taxon>Candidatus Aminicenantia</taxon>
        <taxon>Candidatus Aminicenantales</taxon>
        <taxon>Candidatus Saccharicenantaceae</taxon>
        <taxon>Candidatus Saccharicenans</taxon>
    </lineage>
</organism>
<keyword evidence="1" id="KW-0677">Repeat</keyword>
<feature type="repeat" description="TPR" evidence="3">
    <location>
        <begin position="36"/>
        <end position="69"/>
    </location>
</feature>
<keyword evidence="4" id="KW-0732">Signal</keyword>
<comment type="caution">
    <text evidence="5">The sequence shown here is derived from an EMBL/GenBank/DDBJ whole genome shotgun (WGS) entry which is preliminary data.</text>
</comment>
<dbReference type="SUPFAM" id="SSF48452">
    <property type="entry name" value="TPR-like"/>
    <property type="match status" value="1"/>
</dbReference>
<dbReference type="PANTHER" id="PTHR44943:SF8">
    <property type="entry name" value="TPR REPEAT-CONTAINING PROTEIN MJ0263"/>
    <property type="match status" value="1"/>
</dbReference>
<feature type="repeat" description="TPR" evidence="3">
    <location>
        <begin position="174"/>
        <end position="207"/>
    </location>
</feature>
<gene>
    <name evidence="5" type="ORF">OP8BY_2069</name>
</gene>
<evidence type="ECO:0000313" key="6">
    <source>
        <dbReference type="Proteomes" id="UP000257323"/>
    </source>
</evidence>
<name>A0A3E2BMS2_9BACT</name>
<dbReference type="PROSITE" id="PS50005">
    <property type="entry name" value="TPR"/>
    <property type="match status" value="5"/>
</dbReference>
<dbReference type="Gene3D" id="1.25.40.10">
    <property type="entry name" value="Tetratricopeptide repeat domain"/>
    <property type="match status" value="2"/>
</dbReference>
<feature type="repeat" description="TPR" evidence="3">
    <location>
        <begin position="104"/>
        <end position="136"/>
    </location>
</feature>
<accession>A0A3E2BMS2</accession>
<evidence type="ECO:0000256" key="2">
    <source>
        <dbReference type="ARBA" id="ARBA00022803"/>
    </source>
</evidence>
<protein>
    <submittedName>
        <fullName evidence="5">TPR repeat-containing protein</fullName>
    </submittedName>
</protein>
<feature type="chain" id="PRO_5017563795" evidence="4">
    <location>
        <begin position="23"/>
        <end position="260"/>
    </location>
</feature>
<dbReference type="EMBL" id="QUAH01000005">
    <property type="protein sequence ID" value="RFT16063.1"/>
    <property type="molecule type" value="Genomic_DNA"/>
</dbReference>
<dbReference type="Pfam" id="PF00515">
    <property type="entry name" value="TPR_1"/>
    <property type="match status" value="1"/>
</dbReference>
<dbReference type="InterPro" id="IPR019734">
    <property type="entry name" value="TPR_rpt"/>
</dbReference>
<evidence type="ECO:0000256" key="1">
    <source>
        <dbReference type="ARBA" id="ARBA00022737"/>
    </source>
</evidence>
<dbReference type="Proteomes" id="UP000257323">
    <property type="component" value="Unassembled WGS sequence"/>
</dbReference>
<reference evidence="5 6" key="1">
    <citation type="submission" date="2018-08" db="EMBL/GenBank/DDBJ databases">
        <title>Genome analysis of the thermophilic bacterium of the candidate phylum Aminicenantes from deep subsurface aquifer revealed its physiology and ecological role.</title>
        <authorList>
            <person name="Kadnikov V.V."/>
            <person name="Mardanov A.V."/>
            <person name="Beletsky A.V."/>
            <person name="Karnachuk O.V."/>
            <person name="Ravin N.V."/>
        </authorList>
    </citation>
    <scope>NUCLEOTIDE SEQUENCE [LARGE SCALE GENOMIC DNA]</scope>
    <source>
        <strain evidence="5">BY38</strain>
    </source>
</reference>
<dbReference type="AlphaFoldDB" id="A0A3E2BMS2"/>
<sequence length="260" mass="30015">MKRQKAQTLLVLLLLLALATCASTQSKLEKARANDPQYQYNLGLFYLNNNNLDEAIKYFNKSLSLNPKNHLAWNALGLTQSMKGNFEASIQAFKKALEANPQFTEAHNNLGTIYFELGQYDRAEAEYRQALLDPNYPTRELPFYNLARMYFVQEKYDEAYDNVQKAIQVKNRFAMAHNLRGLILEKTGDLDEAVLAFEQAAKIVPDDTTFLFNLARAQYNAGLYRSAKENFEKLYPKLVAQEDRETVRKYLEELKKLVKD</sequence>
<proteinExistence type="predicted"/>
<dbReference type="InterPro" id="IPR011990">
    <property type="entry name" value="TPR-like_helical_dom_sf"/>
</dbReference>
<dbReference type="InterPro" id="IPR051685">
    <property type="entry name" value="Ycf3/AcsC/BcsC/TPR_MFPF"/>
</dbReference>
<dbReference type="PANTHER" id="PTHR44943">
    <property type="entry name" value="CELLULOSE SYNTHASE OPERON PROTEIN C"/>
    <property type="match status" value="1"/>
</dbReference>
<dbReference type="PROSITE" id="PS50293">
    <property type="entry name" value="TPR_REGION"/>
    <property type="match status" value="2"/>
</dbReference>
<feature type="repeat" description="TPR" evidence="3">
    <location>
        <begin position="140"/>
        <end position="173"/>
    </location>
</feature>